<dbReference type="RefSeq" id="WP_093308867.1">
    <property type="nucleotide sequence ID" value="NZ_FNYH01000003.1"/>
</dbReference>
<dbReference type="Pfam" id="PF03993">
    <property type="entry name" value="DUF349"/>
    <property type="match status" value="1"/>
</dbReference>
<dbReference type="AlphaFoldDB" id="A0A1H6REJ3"/>
<dbReference type="InterPro" id="IPR007139">
    <property type="entry name" value="DUF349"/>
</dbReference>
<reference evidence="2" key="1">
    <citation type="submission" date="2016-10" db="EMBL/GenBank/DDBJ databases">
        <authorList>
            <person name="Varghese N."/>
            <person name="Submissions S."/>
        </authorList>
    </citation>
    <scope>NUCLEOTIDE SEQUENCE [LARGE SCALE GENOMIC DNA]</scope>
    <source>
        <strain evidence="2">DSM 7165</strain>
    </source>
</reference>
<evidence type="ECO:0008006" key="3">
    <source>
        <dbReference type="Google" id="ProtNLM"/>
    </source>
</evidence>
<dbReference type="STRING" id="64971.SAMN05421831_103218"/>
<keyword evidence="2" id="KW-1185">Reference proteome</keyword>
<accession>A0A1H6REJ3</accession>
<dbReference type="Proteomes" id="UP000242999">
    <property type="component" value="Unassembled WGS sequence"/>
</dbReference>
<gene>
    <name evidence="1" type="ORF">SAMN05421831_103218</name>
</gene>
<proteinExistence type="predicted"/>
<sequence>MPFFSKFLNLFNKSNVQHPNQRLEAVHQLHPQTPEGRQALEQLILTETQTPLLQAAILQLNDLAWVFDQCANAAQPQAVQHAALPILCGQAPHSEKLPLPKLEQRLQLLEHPQCQHAWLLQKVVQEADNLELRLQALARLSAQQTPELEAEILAPIALENTIAQVRLQAAQGIHSEAVLEQLVRLSVRDKGVLRLAKERLADYKADATARAQALQQRQQLLDKICTHARTSYTPLFAAKFRHLVKEWQQLEAPCDETTEARYQEARLVCEKTIADQEAREHAERQAVENQARVQQQQAQVVQSLQEIHAHLDQYFDLSATGLASLQSQLEWQQKHWQNLQQEAAPKPDTLNAYQAISQELAQATLALEALKQVQSQLAPLLTQDESMEARSQAAHLDKLLTEIPAWPANLERPPLLEQAYAYLKQAHHQAYPPADGPEASTPSALENQLACLLEECRQRLDAGETQAGIQTYSHAQDLWQQLGSTQAAQLAHTSLEQTYKALHVRISELKDWQGFVAQPKREQLCQRMEALVDDQMEPQLKAERIQALQQEWKQLGNVGVHKALWTRFKQAADQAYAPCQAYFAEEAKVREYHRQ</sequence>
<protein>
    <recommendedName>
        <fullName evidence="3">DUF349 domain-containing protein</fullName>
    </recommendedName>
</protein>
<dbReference type="OrthoDB" id="5523335at2"/>
<dbReference type="EMBL" id="FNYH01000003">
    <property type="protein sequence ID" value="SEI52876.1"/>
    <property type="molecule type" value="Genomic_DNA"/>
</dbReference>
<evidence type="ECO:0000313" key="2">
    <source>
        <dbReference type="Proteomes" id="UP000242999"/>
    </source>
</evidence>
<organism evidence="1 2">
    <name type="scientific">Allopseudospirillum japonicum</name>
    <dbReference type="NCBI Taxonomy" id="64971"/>
    <lineage>
        <taxon>Bacteria</taxon>
        <taxon>Pseudomonadati</taxon>
        <taxon>Pseudomonadota</taxon>
        <taxon>Gammaproteobacteria</taxon>
        <taxon>Oceanospirillales</taxon>
        <taxon>Oceanospirillaceae</taxon>
        <taxon>Allopseudospirillum</taxon>
    </lineage>
</organism>
<name>A0A1H6REJ3_9GAMM</name>
<evidence type="ECO:0000313" key="1">
    <source>
        <dbReference type="EMBL" id="SEI52876.1"/>
    </source>
</evidence>